<gene>
    <name evidence="14" type="ORF">JCM9157_4940</name>
</gene>
<dbReference type="Gene3D" id="1.10.275.10">
    <property type="entry name" value="Fumarase/aspartase (N-terminal domain)"/>
    <property type="match status" value="1"/>
</dbReference>
<feature type="domain" description="Adenylosuccinate lyase C-terminal" evidence="13">
    <location>
        <begin position="349"/>
        <end position="429"/>
    </location>
</feature>
<dbReference type="Pfam" id="PF00206">
    <property type="entry name" value="Lyase_1"/>
    <property type="match status" value="1"/>
</dbReference>
<accession>W4R149</accession>
<keyword evidence="15" id="KW-1185">Reference proteome</keyword>
<dbReference type="GO" id="GO:0004018">
    <property type="term" value="F:N6-(1,2-dicarboxyethyl)AMP AMP-lyase (fumarate-forming) activity"/>
    <property type="evidence" value="ECO:0007669"/>
    <property type="project" value="UniProtKB-UniRule"/>
</dbReference>
<dbReference type="PRINTS" id="PR00149">
    <property type="entry name" value="FUMRATELYASE"/>
</dbReference>
<evidence type="ECO:0000256" key="11">
    <source>
        <dbReference type="NCBIfam" id="TIGR00928"/>
    </source>
</evidence>
<dbReference type="InterPro" id="IPR008948">
    <property type="entry name" value="L-Aspartase-like"/>
</dbReference>
<protein>
    <recommendedName>
        <fullName evidence="5 11">Adenylosuccinate lyase</fullName>
        <shortName evidence="12">ASL</shortName>
        <ecNumber evidence="4 11">4.3.2.2</ecNumber>
    </recommendedName>
    <alternativeName>
        <fullName evidence="9 12">Adenylosuccinase</fullName>
    </alternativeName>
</protein>
<dbReference type="GO" id="GO:0006189">
    <property type="term" value="P:'de novo' IMP biosynthetic process"/>
    <property type="evidence" value="ECO:0007669"/>
    <property type="project" value="UniProtKB-UniPathway"/>
</dbReference>
<dbReference type="InterPro" id="IPR019468">
    <property type="entry name" value="AdenyloSucc_lyase_C"/>
</dbReference>
<proteinExistence type="inferred from homology"/>
<dbReference type="AlphaFoldDB" id="W4R149"/>
<keyword evidence="7 12" id="KW-0456">Lyase</keyword>
<dbReference type="InterPro" id="IPR020557">
    <property type="entry name" value="Fumarate_lyase_CS"/>
</dbReference>
<dbReference type="NCBIfam" id="TIGR00928">
    <property type="entry name" value="purB"/>
    <property type="match status" value="1"/>
</dbReference>
<dbReference type="Gene3D" id="1.10.40.30">
    <property type="entry name" value="Fumarase/aspartase (C-terminal domain)"/>
    <property type="match status" value="1"/>
</dbReference>
<dbReference type="PANTHER" id="PTHR43172:SF1">
    <property type="entry name" value="ADENYLOSUCCINATE LYASE"/>
    <property type="match status" value="1"/>
</dbReference>
<dbReference type="UniPathway" id="UPA00074">
    <property type="reaction ID" value="UER00132"/>
</dbReference>
<dbReference type="FunFam" id="1.20.200.10:FF:000008">
    <property type="entry name" value="Adenylosuccinate lyase"/>
    <property type="match status" value="1"/>
</dbReference>
<evidence type="ECO:0000256" key="2">
    <source>
        <dbReference type="ARBA" id="ARBA00004734"/>
    </source>
</evidence>
<dbReference type="InterPro" id="IPR000362">
    <property type="entry name" value="Fumarate_lyase_fam"/>
</dbReference>
<dbReference type="RefSeq" id="WP_035668650.1">
    <property type="nucleotide sequence ID" value="NZ_BAUV01000093.1"/>
</dbReference>
<evidence type="ECO:0000256" key="10">
    <source>
        <dbReference type="ARBA" id="ARBA00049115"/>
    </source>
</evidence>
<dbReference type="InterPro" id="IPR004769">
    <property type="entry name" value="Pur_lyase"/>
</dbReference>
<dbReference type="Pfam" id="PF10397">
    <property type="entry name" value="ADSL_C"/>
    <property type="match status" value="1"/>
</dbReference>
<dbReference type="eggNOG" id="COG0015">
    <property type="taxonomic scope" value="Bacteria"/>
</dbReference>
<dbReference type="SUPFAM" id="SSF48557">
    <property type="entry name" value="L-aspartase-like"/>
    <property type="match status" value="1"/>
</dbReference>
<organism evidence="14 15">
    <name type="scientific">Halalkalibacter akibai (strain ATCC 43226 / DSM 21942 / CIP 109018 / JCM 9157 / 1139)</name>
    <name type="common">Bacillus akibai</name>
    <dbReference type="NCBI Taxonomy" id="1236973"/>
    <lineage>
        <taxon>Bacteria</taxon>
        <taxon>Bacillati</taxon>
        <taxon>Bacillota</taxon>
        <taxon>Bacilli</taxon>
        <taxon>Bacillales</taxon>
        <taxon>Bacillaceae</taxon>
        <taxon>Halalkalibacter</taxon>
    </lineage>
</organism>
<evidence type="ECO:0000256" key="4">
    <source>
        <dbReference type="ARBA" id="ARBA00012339"/>
    </source>
</evidence>
<comment type="catalytic activity">
    <reaction evidence="8">
        <text>(2S)-2-[5-amino-1-(5-phospho-beta-D-ribosyl)imidazole-4-carboxamido]succinate = 5-amino-1-(5-phospho-beta-D-ribosyl)imidazole-4-carboxamide + fumarate</text>
        <dbReference type="Rhea" id="RHEA:23920"/>
        <dbReference type="ChEBI" id="CHEBI:29806"/>
        <dbReference type="ChEBI" id="CHEBI:58443"/>
        <dbReference type="ChEBI" id="CHEBI:58475"/>
        <dbReference type="EC" id="4.3.2.2"/>
    </reaction>
    <physiologicalReaction direction="left-to-right" evidence="8">
        <dbReference type="Rhea" id="RHEA:23921"/>
    </physiologicalReaction>
</comment>
<dbReference type="EMBL" id="BAUV01000093">
    <property type="protein sequence ID" value="GAE37623.1"/>
    <property type="molecule type" value="Genomic_DNA"/>
</dbReference>
<dbReference type="InterPro" id="IPR022761">
    <property type="entry name" value="Fumarate_lyase_N"/>
</dbReference>
<keyword evidence="6 12" id="KW-0658">Purine biosynthesis</keyword>
<name>W4R149_HALA3</name>
<dbReference type="Proteomes" id="UP000018896">
    <property type="component" value="Unassembled WGS sequence"/>
</dbReference>
<dbReference type="FunFam" id="1.10.40.30:FF:000007">
    <property type="entry name" value="Adenylosuccinate lyase"/>
    <property type="match status" value="1"/>
</dbReference>
<evidence type="ECO:0000256" key="5">
    <source>
        <dbReference type="ARBA" id="ARBA00017058"/>
    </source>
</evidence>
<comment type="similarity">
    <text evidence="3 12">Belongs to the lyase 1 family. Adenylosuccinate lyase subfamily.</text>
</comment>
<dbReference type="InterPro" id="IPR024083">
    <property type="entry name" value="Fumarase/histidase_N"/>
</dbReference>
<dbReference type="STRING" id="1236973.JCM9157_4940"/>
<evidence type="ECO:0000256" key="1">
    <source>
        <dbReference type="ARBA" id="ARBA00004706"/>
    </source>
</evidence>
<dbReference type="GO" id="GO:0005829">
    <property type="term" value="C:cytosol"/>
    <property type="evidence" value="ECO:0007669"/>
    <property type="project" value="TreeGrafter"/>
</dbReference>
<dbReference type="FunFam" id="1.10.275.10:FF:000006">
    <property type="entry name" value="Adenylosuccinate lyase"/>
    <property type="match status" value="1"/>
</dbReference>
<evidence type="ECO:0000256" key="8">
    <source>
        <dbReference type="ARBA" id="ARBA00024477"/>
    </source>
</evidence>
<dbReference type="PRINTS" id="PR00145">
    <property type="entry name" value="ARGSUCLYASE"/>
</dbReference>
<dbReference type="EC" id="4.3.2.2" evidence="4 11"/>
<evidence type="ECO:0000256" key="6">
    <source>
        <dbReference type="ARBA" id="ARBA00022755"/>
    </source>
</evidence>
<comment type="caution">
    <text evidence="14">The sequence shown here is derived from an EMBL/GenBank/DDBJ whole genome shotgun (WGS) entry which is preliminary data.</text>
</comment>
<comment type="pathway">
    <text evidence="2 12">Purine metabolism; AMP biosynthesis via de novo pathway; AMP from IMP: step 2/2.</text>
</comment>
<dbReference type="PROSITE" id="PS00163">
    <property type="entry name" value="FUMARATE_LYASES"/>
    <property type="match status" value="1"/>
</dbReference>
<dbReference type="GO" id="GO:0070626">
    <property type="term" value="F:(S)-2-(5-amino-1-(5-phospho-D-ribosyl)imidazole-4-carboxamido) succinate lyase (fumarate-forming) activity"/>
    <property type="evidence" value="ECO:0007669"/>
    <property type="project" value="TreeGrafter"/>
</dbReference>
<evidence type="ECO:0000256" key="9">
    <source>
        <dbReference type="ARBA" id="ARBA00030717"/>
    </source>
</evidence>
<dbReference type="PANTHER" id="PTHR43172">
    <property type="entry name" value="ADENYLOSUCCINATE LYASE"/>
    <property type="match status" value="1"/>
</dbReference>
<comment type="pathway">
    <text evidence="1 12">Purine metabolism; IMP biosynthesis via de novo pathway; 5-amino-1-(5-phospho-D-ribosyl)imidazole-4-carboxamide from 5-amino-1-(5-phospho-D-ribosyl)imidazole-4-carboxylate: step 2/2.</text>
</comment>
<evidence type="ECO:0000256" key="7">
    <source>
        <dbReference type="ARBA" id="ARBA00023239"/>
    </source>
</evidence>
<dbReference type="SMART" id="SM00998">
    <property type="entry name" value="ADSL_C"/>
    <property type="match status" value="1"/>
</dbReference>
<dbReference type="OrthoDB" id="9768878at2"/>
<dbReference type="GO" id="GO:0044208">
    <property type="term" value="P:'de novo' AMP biosynthetic process"/>
    <property type="evidence" value="ECO:0007669"/>
    <property type="project" value="UniProtKB-UniPathway"/>
</dbReference>
<evidence type="ECO:0000313" key="15">
    <source>
        <dbReference type="Proteomes" id="UP000018896"/>
    </source>
</evidence>
<dbReference type="CDD" id="cd01360">
    <property type="entry name" value="Adenylsuccinate_lyase_1"/>
    <property type="match status" value="1"/>
</dbReference>
<dbReference type="UniPathway" id="UPA00075">
    <property type="reaction ID" value="UER00336"/>
</dbReference>
<evidence type="ECO:0000256" key="3">
    <source>
        <dbReference type="ARBA" id="ARBA00008273"/>
    </source>
</evidence>
<dbReference type="Gene3D" id="1.20.200.10">
    <property type="entry name" value="Fumarase/aspartase (Central domain)"/>
    <property type="match status" value="1"/>
</dbReference>
<evidence type="ECO:0000259" key="13">
    <source>
        <dbReference type="SMART" id="SM00998"/>
    </source>
</evidence>
<evidence type="ECO:0000313" key="14">
    <source>
        <dbReference type="EMBL" id="GAE37623.1"/>
    </source>
</evidence>
<reference evidence="14 15" key="1">
    <citation type="journal article" date="2014" name="Genome Announc.">
        <title>Draft Genome Sequences of Three Alkaliphilic Bacillus Strains, Bacillus wakoensis JCM 9140T, Bacillus akibai JCM 9157T, and Bacillus hemicellulosilyticus JCM 9152T.</title>
        <authorList>
            <person name="Yuki M."/>
            <person name="Oshima K."/>
            <person name="Suda W."/>
            <person name="Oshida Y."/>
            <person name="Kitamura K."/>
            <person name="Iida T."/>
            <person name="Hattori M."/>
            <person name="Ohkuma M."/>
        </authorList>
    </citation>
    <scope>NUCLEOTIDE SEQUENCE [LARGE SCALE GENOMIC DNA]</scope>
    <source>
        <strain evidence="14 15">JCM 9157</strain>
    </source>
</reference>
<evidence type="ECO:0000256" key="12">
    <source>
        <dbReference type="RuleBase" id="RU361172"/>
    </source>
</evidence>
<comment type="catalytic activity">
    <reaction evidence="10">
        <text>N(6)-(1,2-dicarboxyethyl)-AMP = fumarate + AMP</text>
        <dbReference type="Rhea" id="RHEA:16853"/>
        <dbReference type="ChEBI" id="CHEBI:29806"/>
        <dbReference type="ChEBI" id="CHEBI:57567"/>
        <dbReference type="ChEBI" id="CHEBI:456215"/>
        <dbReference type="EC" id="4.3.2.2"/>
    </reaction>
    <physiologicalReaction direction="left-to-right" evidence="10">
        <dbReference type="Rhea" id="RHEA:16854"/>
    </physiologicalReaction>
</comment>
<sequence>MIERYTRPEMGAIWTEENKFQAWLEVEIVACEAWAELGDIPKEDVVKIRENASFDINRINEIELETRHDVVAFTRAVSETLGEERKWVHYGLTSTDVVDTALSYLLKQANDILLADIERFIEILKNKAQEHKYTVMMGRTHGVHAEPTTFGLKLALWYEEMKRNLERFKHAAEGVRVGKLSGAVGTFANIDPSIEAFVCEKLGLQAAPISTQTLQRDRHAEYLGAIALIATSIEKFAVEIRGLQKSETREVEEFFAKGQKGSSAMPHKRNPIGSENMTGLARVIRGHMVTAYENVPLWHERDISHSSAERIILPDATIALNYMLNRFGNIVKNLTVFPENMKRNMTRTYGLIYSQRVLLSLIDKGMVREEAYDLVQPKAMEAWEKGIQFRELVEAEDRITSVLTADEIEDCFNYEHHLKHVDTIFTRVGLQD</sequence>